<dbReference type="InterPro" id="IPR043573">
    <property type="entry name" value="Fig4-like"/>
</dbReference>
<sequence length="1560" mass="174914">MFNGNEIDPQPNVQNFLHHATWMKRDAALHPMAVRALKGILVCDLPAQCYVIGTYIIRRVERKEVLLFNKSDGDTLLYDCSRTYTASEIESLIECAKREGKVLRVKALMGCVRFTSGYYLLVVKRRQTVARIGFNRIFEALDLELVSLCLPNIVALTMAVAMRAATVLGVTGSTGTTLQRARAQEDEYCRQFLYSVQKQNFFYSRTYDLTNVLQSNMILDIRQNPRRAKFVWNEFLLEPFFTLPEMMVRQHASEEACQDDQTKFDSQILPEKLKRWFVLVIQGSVVQRTAWCRSKPLLITLIARTSKNYAGARYFRRGINGNGQAANHVEIEQIVSDEASLHSYGRRGNFTSYVQVRGSVPLHWFQPPTQLPKPPIKMGVSNLYYTDTCKHFQELLEDYGAPIIVVNLLKQREKIVRESALGAEYKRAVETLIGYAAEPWLGGDEKQDEILIYREFDIRAGAQNAWNKTTSLAEDFCAKNGFFACVGGAAAKNDFQCWSDAVDENEHSGCSNGIEFMNVRLQNGVLRSNCLDCVDRTNLFQFFFGLHVLGYQLHALGLLHSPADISLSPQVQGLFLQMYLLVGDIVAMHYGGSAQVGAGVLNRGTGWDKMMGIKRLYNNILGDREKQLFMNLFLGRYQPCPRLYSPSQNPAMRVPDEERGDFKHNNGERNVEGSSSISKRVANLSDLTEGASDYYLVVKGFPQLPEPSKLIGWWKEPLLRFKSAFLCGQRKSSSHDVLSLAHTLRSTPEFSVENGGAKEVDQEDVLRELCLSERMAAVLFDTRGGVCGDSGGGGYGEYTDGKKTVLQPTSISTTSVTEKNQIQVANSKCQSTDMSSYLLREFICEQKKLEEGRLGDLPSRKEDHADPWTTLDDLLHHDHSTYPDVVAESVFSKFIESVRNMCDECEPENGLCRMQLEVLHKFGEPMEWGVETVVDALLEVAPQISNKTIQMLRQVNVTGRVLLQNLDTSNMEEKALIEHFAKLVKTLWSNFCSSHREHFKTSEACDTCVQKQQHESAEGGEDMKIFISCRRIASPGATCRSLQPFFRALLTPDSIGTTLRTLLAMLTDPDTGVPRTGRLRYRGGISSQLVPPVVVANNSFTCLQLHWWLLKESPRLGLTLHEHAEPQERSEICWQFVMWLGHAKFVIPIAVNLISGVFVPPPVTLVDIMSPTKLFTLSTLQESHVLNESELQCSQDLKTVRLKNSVNGTLSLILVGASALACARSVATAAFDALLYMQNMYLSTSCPDISHNPTAGKLLEIVTTSSAQLAAVELRGLGRLELYCFWSNVFNALYIHAWLATLAKGAQDFACFYNTNIYNVGGYFFSLNDVKNGILRGNKPPFYEPLPPFGETDTRLFMTIPPEVLDPYVDTREKRGNSSNSFGAREGFTQNWKMCNRILLVLIDTYFLPEKFEEVPPYNLRNLTFGMDSAVSSCSGDASNSSTAPDDSNPDYSRQSGIGASLWNANSIPFVAATWLSSWFYQRQSSKSVTVTNPCAPLSPESLLHQIQDAECFMLRSISLTTQTCVIRDGLQVPRVFLPLFVNVDEGNIDDFLLSLGKSK</sequence>
<keyword evidence="3" id="KW-0472">Membrane</keyword>
<evidence type="ECO:0000259" key="5">
    <source>
        <dbReference type="PROSITE" id="PS50275"/>
    </source>
</evidence>
<dbReference type="EMBL" id="HE575324">
    <property type="protein sequence ID" value="CCC95160.1"/>
    <property type="molecule type" value="Genomic_DNA"/>
</dbReference>
<reference evidence="6" key="1">
    <citation type="journal article" date="2012" name="Proc. Natl. Acad. Sci. U.S.A.">
        <title>Antigenic diversity is generated by distinct evolutionary mechanisms in African trypanosome species.</title>
        <authorList>
            <person name="Jackson A.P."/>
            <person name="Berry A."/>
            <person name="Aslett M."/>
            <person name="Allison H.C."/>
            <person name="Burton P."/>
            <person name="Vavrova-Anderson J."/>
            <person name="Brown R."/>
            <person name="Browne H."/>
            <person name="Corton N."/>
            <person name="Hauser H."/>
            <person name="Gamble J."/>
            <person name="Gilderthorp R."/>
            <person name="Marcello L."/>
            <person name="McQuillan J."/>
            <person name="Otto T.D."/>
            <person name="Quail M.A."/>
            <person name="Sanders M.J."/>
            <person name="van Tonder A."/>
            <person name="Ginger M.L."/>
            <person name="Field M.C."/>
            <person name="Barry J.D."/>
            <person name="Hertz-Fowler C."/>
            <person name="Berriman M."/>
        </authorList>
    </citation>
    <scope>NUCLEOTIDE SEQUENCE</scope>
    <source>
        <strain evidence="6">IL3000</strain>
    </source>
</reference>
<proteinExistence type="predicted"/>
<feature type="compositionally biased region" description="Basic and acidic residues" evidence="4">
    <location>
        <begin position="654"/>
        <end position="671"/>
    </location>
</feature>
<accession>G0V0I9</accession>
<evidence type="ECO:0000256" key="1">
    <source>
        <dbReference type="ARBA" id="ARBA00004308"/>
    </source>
</evidence>
<dbReference type="GO" id="GO:0046856">
    <property type="term" value="P:phosphatidylinositol dephosphorylation"/>
    <property type="evidence" value="ECO:0007669"/>
    <property type="project" value="InterPro"/>
</dbReference>
<keyword evidence="2" id="KW-0378">Hydrolase</keyword>
<dbReference type="GO" id="GO:0012505">
    <property type="term" value="C:endomembrane system"/>
    <property type="evidence" value="ECO:0007669"/>
    <property type="project" value="UniProtKB-SubCell"/>
</dbReference>
<gene>
    <name evidence="6" type="ORF">TCIL3000_11_5770</name>
</gene>
<dbReference type="PANTHER" id="PTHR45738">
    <property type="entry name" value="POLYPHOSPHOINOSITIDE PHOSPHATASE"/>
    <property type="match status" value="1"/>
</dbReference>
<evidence type="ECO:0000313" key="6">
    <source>
        <dbReference type="EMBL" id="CCC95160.1"/>
    </source>
</evidence>
<organism evidence="6">
    <name type="scientific">Trypanosoma congolense (strain IL3000)</name>
    <dbReference type="NCBI Taxonomy" id="1068625"/>
    <lineage>
        <taxon>Eukaryota</taxon>
        <taxon>Discoba</taxon>
        <taxon>Euglenozoa</taxon>
        <taxon>Kinetoplastea</taxon>
        <taxon>Metakinetoplastina</taxon>
        <taxon>Trypanosomatida</taxon>
        <taxon>Trypanosomatidae</taxon>
        <taxon>Trypanosoma</taxon>
        <taxon>Nannomonas</taxon>
    </lineage>
</organism>
<comment type="subcellular location">
    <subcellularLocation>
        <location evidence="1">Endomembrane system</location>
    </subcellularLocation>
</comment>
<dbReference type="GO" id="GO:0043813">
    <property type="term" value="F:phosphatidylinositol-3,5-bisphosphate 5-phosphatase activity"/>
    <property type="evidence" value="ECO:0007669"/>
    <property type="project" value="InterPro"/>
</dbReference>
<dbReference type="Pfam" id="PF04784">
    <property type="entry name" value="DUF547"/>
    <property type="match status" value="1"/>
</dbReference>
<evidence type="ECO:0000256" key="2">
    <source>
        <dbReference type="ARBA" id="ARBA00022801"/>
    </source>
</evidence>
<feature type="domain" description="SAC" evidence="5">
    <location>
        <begin position="200"/>
        <end position="592"/>
    </location>
</feature>
<feature type="region of interest" description="Disordered" evidence="4">
    <location>
        <begin position="646"/>
        <end position="675"/>
    </location>
</feature>
<dbReference type="PROSITE" id="PS50275">
    <property type="entry name" value="SAC"/>
    <property type="match status" value="1"/>
</dbReference>
<dbReference type="VEuPathDB" id="TriTrypDB:TcIL3000.11.5770"/>
<dbReference type="Pfam" id="PF02383">
    <property type="entry name" value="Syja_N"/>
    <property type="match status" value="1"/>
</dbReference>
<evidence type="ECO:0000256" key="4">
    <source>
        <dbReference type="SAM" id="MobiDB-lite"/>
    </source>
</evidence>
<protein>
    <submittedName>
        <fullName evidence="6">Putative synaptojanin (N-terminal domain)</fullName>
    </submittedName>
</protein>
<dbReference type="InterPro" id="IPR002013">
    <property type="entry name" value="SAC_dom"/>
</dbReference>
<name>G0V0I9_TRYCI</name>
<dbReference type="InterPro" id="IPR006869">
    <property type="entry name" value="DUF547"/>
</dbReference>
<dbReference type="PANTHER" id="PTHR45738:SF5">
    <property type="entry name" value="POLYPHOSPHOINOSITIDE PHOSPHATASE"/>
    <property type="match status" value="1"/>
</dbReference>
<evidence type="ECO:0000256" key="3">
    <source>
        <dbReference type="ARBA" id="ARBA00023136"/>
    </source>
</evidence>